<dbReference type="Proteomes" id="UP001194696">
    <property type="component" value="Unassembled WGS sequence"/>
</dbReference>
<feature type="compositionally biased region" description="Basic and acidic residues" evidence="1">
    <location>
        <begin position="895"/>
        <end position="907"/>
    </location>
</feature>
<feature type="compositionally biased region" description="Polar residues" evidence="1">
    <location>
        <begin position="548"/>
        <end position="567"/>
    </location>
</feature>
<proteinExistence type="predicted"/>
<dbReference type="EMBL" id="JAAAIM010001436">
    <property type="protein sequence ID" value="KAG0278569.1"/>
    <property type="molecule type" value="Genomic_DNA"/>
</dbReference>
<feature type="compositionally biased region" description="Low complexity" evidence="1">
    <location>
        <begin position="482"/>
        <end position="509"/>
    </location>
</feature>
<feature type="region of interest" description="Disordered" evidence="1">
    <location>
        <begin position="402"/>
        <end position="728"/>
    </location>
</feature>
<feature type="compositionally biased region" description="Low complexity" evidence="1">
    <location>
        <begin position="520"/>
        <end position="531"/>
    </location>
</feature>
<feature type="compositionally biased region" description="Basic residues" evidence="1">
    <location>
        <begin position="144"/>
        <end position="155"/>
    </location>
</feature>
<evidence type="ECO:0000313" key="3">
    <source>
        <dbReference type="Proteomes" id="UP001194696"/>
    </source>
</evidence>
<feature type="compositionally biased region" description="Low complexity" evidence="1">
    <location>
        <begin position="780"/>
        <end position="806"/>
    </location>
</feature>
<gene>
    <name evidence="2" type="ORF">BGZ96_002330</name>
</gene>
<evidence type="ECO:0000313" key="2">
    <source>
        <dbReference type="EMBL" id="KAG0278569.1"/>
    </source>
</evidence>
<feature type="compositionally biased region" description="Polar residues" evidence="1">
    <location>
        <begin position="588"/>
        <end position="601"/>
    </location>
</feature>
<feature type="compositionally biased region" description="Pro residues" evidence="1">
    <location>
        <begin position="1"/>
        <end position="10"/>
    </location>
</feature>
<feature type="compositionally biased region" description="Basic and acidic residues" evidence="1">
    <location>
        <begin position="450"/>
        <end position="470"/>
    </location>
</feature>
<accession>A0ABQ7JKS0</accession>
<feature type="compositionally biased region" description="Basic residues" evidence="1">
    <location>
        <begin position="163"/>
        <end position="176"/>
    </location>
</feature>
<feature type="region of interest" description="Disordered" evidence="1">
    <location>
        <begin position="1"/>
        <end position="211"/>
    </location>
</feature>
<feature type="region of interest" description="Disordered" evidence="1">
    <location>
        <begin position="780"/>
        <end position="907"/>
    </location>
</feature>
<feature type="compositionally biased region" description="Acidic residues" evidence="1">
    <location>
        <begin position="439"/>
        <end position="449"/>
    </location>
</feature>
<feature type="compositionally biased region" description="Acidic residues" evidence="1">
    <location>
        <begin position="413"/>
        <end position="431"/>
    </location>
</feature>
<evidence type="ECO:0000256" key="1">
    <source>
        <dbReference type="SAM" id="MobiDB-lite"/>
    </source>
</evidence>
<keyword evidence="3" id="KW-1185">Reference proteome</keyword>
<name>A0ABQ7JKS0_9FUNG</name>
<feature type="compositionally biased region" description="Basic residues" evidence="1">
    <location>
        <begin position="862"/>
        <end position="872"/>
    </location>
</feature>
<comment type="caution">
    <text evidence="2">The sequence shown here is derived from an EMBL/GenBank/DDBJ whole genome shotgun (WGS) entry which is preliminary data.</text>
</comment>
<feature type="compositionally biased region" description="Gly residues" evidence="1">
    <location>
        <begin position="41"/>
        <end position="50"/>
    </location>
</feature>
<protein>
    <recommendedName>
        <fullName evidence="4">Myb-like domain-containing protein</fullName>
    </recommendedName>
</protein>
<reference evidence="2 3" key="1">
    <citation type="journal article" date="2020" name="Fungal Divers.">
        <title>Resolving the Mortierellaceae phylogeny through synthesis of multi-gene phylogenetics and phylogenomics.</title>
        <authorList>
            <person name="Vandepol N."/>
            <person name="Liber J."/>
            <person name="Desiro A."/>
            <person name="Na H."/>
            <person name="Kennedy M."/>
            <person name="Barry K."/>
            <person name="Grigoriev I.V."/>
            <person name="Miller A.N."/>
            <person name="O'Donnell K."/>
            <person name="Stajich J.E."/>
            <person name="Bonito G."/>
        </authorList>
    </citation>
    <scope>NUCLEOTIDE SEQUENCE [LARGE SCALE GENOMIC DNA]</scope>
    <source>
        <strain evidence="2 3">AD045</strain>
    </source>
</reference>
<evidence type="ECO:0008006" key="4">
    <source>
        <dbReference type="Google" id="ProtNLM"/>
    </source>
</evidence>
<organism evidence="2 3">
    <name type="scientific">Linnemannia gamsii</name>
    <dbReference type="NCBI Taxonomy" id="64522"/>
    <lineage>
        <taxon>Eukaryota</taxon>
        <taxon>Fungi</taxon>
        <taxon>Fungi incertae sedis</taxon>
        <taxon>Mucoromycota</taxon>
        <taxon>Mortierellomycotina</taxon>
        <taxon>Mortierellomycetes</taxon>
        <taxon>Mortierellales</taxon>
        <taxon>Mortierellaceae</taxon>
        <taxon>Linnemannia</taxon>
    </lineage>
</organism>
<feature type="compositionally biased region" description="Low complexity" evidence="1">
    <location>
        <begin position="815"/>
        <end position="825"/>
    </location>
</feature>
<sequence>MPHSPLGPPPRAHHSPESYPPTASSRQYHHHHRRVDSADSDGGGGGGGEGYTDRKLYRYPHGGNGSGNTDQQLAREEEGAYPADPSRYMGMSSNSGKPPQNYDDISRDHSRQATAYPPPHDSLPQLAPRPRYSPEDDISSISAHQHHYSQHHGSHPYHPQQPYHHHHQQQQHHHHQPPPQPQQSSIIKKEQSNQQSSGPFRIQSARGTPKGPLPIDVQISLLTSVLQHDPFNCAIRKTTQAWESISREQGIRARTCSRRFDNIIQASIAGRDRPIGTEEQQATKKRLLEQLFEMMNQPQALKRMQKKRRYRSEDTDRQLLQETIRLNPFAQKVGQVAKAWEDVRDALKMKVHARQCIRRVNRMVKPYQLRERMYKGNIPEEMREANDDLVKQIIHLMRQAGQGGTLDDGCNSNDEDSASFMSDSEDQEEYMDGQRENAQEEDEEEEDEDMLSRSESEQRSSGQKKQDDSSTPRSPVGPANPTPSTQPTTPSLSAPASSGTSSSTPATPAKRGRPRNPVPAATTATTTATTAQIKRQSSHSSTDRVRNAGSTDVNMVETAQQQQLDSNTPRHRPPSWEGEHGDSKPSRPVNSNGADQSTPLSSPLPVHSPNTQHPPASLIPGHTRHYSQGEFAGSAGAGADYKRPLKHARTSSRSGYEIPLERGVPSSNRFAPFPPLSSHRGGPALDSHGRPVSLPSSGPHEAAMDLHAMRGGHPSGEPIAVGSELQSGSSPSVLQYREILNEMHIMRDYLAQIDEHRRADIEKQGSMMYTIEKLQHQLSQQQHQLSQLQHQLRYAPHSQQPQSQQEHSPHHRAQSSAPGHPQAAGGPPPPPPSGGRYSHPDEQQQHLAHHHHHQPHQQQQQHPHHQQQHGYHRGGTVEGRPGSELSHHSSYTSRPDGHFPAHDRELR</sequence>